<feature type="transmembrane region" description="Helical" evidence="4">
    <location>
        <begin position="315"/>
        <end position="335"/>
    </location>
</feature>
<dbReference type="InterPro" id="IPR020846">
    <property type="entry name" value="MFS_dom"/>
</dbReference>
<reference evidence="8" key="2">
    <citation type="submission" date="2020-04" db="EMBL/GenBank/DDBJ databases">
        <authorList>
            <consortium name="NCBI Genome Project"/>
        </authorList>
    </citation>
    <scope>NUCLEOTIDE SEQUENCE</scope>
    <source>
        <strain evidence="8">CBS 781.70</strain>
    </source>
</reference>
<dbReference type="SUPFAM" id="SSF103473">
    <property type="entry name" value="MFS general substrate transporter"/>
    <property type="match status" value="1"/>
</dbReference>
<feature type="transmembrane region" description="Helical" evidence="4">
    <location>
        <begin position="158"/>
        <end position="176"/>
    </location>
</feature>
<dbReference type="PANTHER" id="PTHR11360:SF250">
    <property type="entry name" value="MFS-TYPE TRANSPORTER AFUA_1G00970"/>
    <property type="match status" value="1"/>
</dbReference>
<keyword evidence="7" id="KW-1185">Reference proteome</keyword>
<dbReference type="Gene3D" id="1.20.1250.20">
    <property type="entry name" value="MFS general substrate transporter like domains"/>
    <property type="match status" value="2"/>
</dbReference>
<dbReference type="AlphaFoldDB" id="A0A6G1G2F6"/>
<gene>
    <name evidence="6 8" type="ORF">P152DRAFT_488278</name>
</gene>
<keyword evidence="4" id="KW-0812">Transmembrane</keyword>
<feature type="transmembrane region" description="Helical" evidence="4">
    <location>
        <begin position="191"/>
        <end position="211"/>
    </location>
</feature>
<dbReference type="GO" id="GO:0022857">
    <property type="term" value="F:transmembrane transporter activity"/>
    <property type="evidence" value="ECO:0007669"/>
    <property type="project" value="InterPro"/>
</dbReference>
<dbReference type="GO" id="GO:0016020">
    <property type="term" value="C:membrane"/>
    <property type="evidence" value="ECO:0007669"/>
    <property type="project" value="UniProtKB-SubCell"/>
</dbReference>
<dbReference type="Proteomes" id="UP000504638">
    <property type="component" value="Unplaced"/>
</dbReference>
<evidence type="ECO:0000313" key="8">
    <source>
        <dbReference type="RefSeq" id="XP_033533620.1"/>
    </source>
</evidence>
<dbReference type="Pfam" id="PF07690">
    <property type="entry name" value="MFS_1"/>
    <property type="match status" value="1"/>
</dbReference>
<evidence type="ECO:0000256" key="4">
    <source>
        <dbReference type="SAM" id="Phobius"/>
    </source>
</evidence>
<evidence type="ECO:0000256" key="3">
    <source>
        <dbReference type="SAM" id="MobiDB-lite"/>
    </source>
</evidence>
<feature type="transmembrane region" description="Helical" evidence="4">
    <location>
        <begin position="249"/>
        <end position="272"/>
    </location>
</feature>
<dbReference type="OrthoDB" id="5667at2759"/>
<keyword evidence="4" id="KW-1133">Transmembrane helix</keyword>
<evidence type="ECO:0000313" key="7">
    <source>
        <dbReference type="Proteomes" id="UP000504638"/>
    </source>
</evidence>
<feature type="transmembrane region" description="Helical" evidence="4">
    <location>
        <begin position="122"/>
        <end position="146"/>
    </location>
</feature>
<name>A0A6G1G2F6_9PEZI</name>
<accession>A0A6G1G2F6</accession>
<comment type="subcellular location">
    <subcellularLocation>
        <location evidence="1">Membrane</location>
        <topology evidence="1">Multi-pass membrane protein</topology>
    </subcellularLocation>
</comment>
<feature type="transmembrane region" description="Helical" evidence="4">
    <location>
        <begin position="402"/>
        <end position="422"/>
    </location>
</feature>
<evidence type="ECO:0000259" key="5">
    <source>
        <dbReference type="PROSITE" id="PS50850"/>
    </source>
</evidence>
<feature type="transmembrane region" description="Helical" evidence="4">
    <location>
        <begin position="372"/>
        <end position="390"/>
    </location>
</feature>
<dbReference type="InterPro" id="IPR036259">
    <property type="entry name" value="MFS_trans_sf"/>
</dbReference>
<feature type="transmembrane region" description="Helical" evidence="4">
    <location>
        <begin position="284"/>
        <end position="303"/>
    </location>
</feature>
<feature type="transmembrane region" description="Helical" evidence="4">
    <location>
        <begin position="71"/>
        <end position="92"/>
    </location>
</feature>
<dbReference type="CDD" id="cd17352">
    <property type="entry name" value="MFS_MCT_SLC16"/>
    <property type="match status" value="1"/>
</dbReference>
<evidence type="ECO:0000256" key="2">
    <source>
        <dbReference type="ARBA" id="ARBA00006727"/>
    </source>
</evidence>
<keyword evidence="4" id="KW-0472">Membrane</keyword>
<feature type="domain" description="Major facilitator superfamily (MFS) profile" evidence="5">
    <location>
        <begin position="30"/>
        <end position="429"/>
    </location>
</feature>
<dbReference type="InterPro" id="IPR011701">
    <property type="entry name" value="MFS"/>
</dbReference>
<organism evidence="6">
    <name type="scientific">Eremomyces bilateralis CBS 781.70</name>
    <dbReference type="NCBI Taxonomy" id="1392243"/>
    <lineage>
        <taxon>Eukaryota</taxon>
        <taxon>Fungi</taxon>
        <taxon>Dikarya</taxon>
        <taxon>Ascomycota</taxon>
        <taxon>Pezizomycotina</taxon>
        <taxon>Dothideomycetes</taxon>
        <taxon>Dothideomycetes incertae sedis</taxon>
        <taxon>Eremomycetales</taxon>
        <taxon>Eremomycetaceae</taxon>
        <taxon>Eremomyces</taxon>
    </lineage>
</organism>
<feature type="transmembrane region" description="Helical" evidence="4">
    <location>
        <begin position="31"/>
        <end position="51"/>
    </location>
</feature>
<comment type="similarity">
    <text evidence="2">Belongs to the major facilitator superfamily. Monocarboxylate porter (TC 2.A.1.13) family.</text>
</comment>
<dbReference type="GeneID" id="54422686"/>
<protein>
    <submittedName>
        <fullName evidence="6 8">MFS general substrate transporter</fullName>
    </submittedName>
</protein>
<evidence type="ECO:0000256" key="1">
    <source>
        <dbReference type="ARBA" id="ARBA00004141"/>
    </source>
</evidence>
<dbReference type="EMBL" id="ML975159">
    <property type="protein sequence ID" value="KAF1811989.1"/>
    <property type="molecule type" value="Genomic_DNA"/>
</dbReference>
<sequence>MELSESEKPSDKCPEALKDAESGTEVNRRSVLVLVGSFFAVFVTTGFLNAFGVFQEYLYAHLLSDRTEFDIAWIGSLATFLMFAAAPAPGVLLDRIGPAVPLSVGAILVPFAMFMLSLCTEYYQFVLAQGVLLGIGMSFLAIPTIAMVPKYFQQHRGLAMGATIGGSSCGGVIWPIMLDRMLNHHRLSFEWTIRIMAFTMLPLGVLSVLTVRSPAKPVSTTASGDGEDLQDDAQQQEPRKKIDFSIAKNGTFILLCIGLALTFLGLFTPLFFVTTYATALGHSASFAFYLVSIANGASLFGRIIPGILSDRYGHFNLLIIACVTSAVVALCWTAAKSAAGLVVWSLAYGFSSGAILILQAACSTQLSTPETYGTAIGLVLAAVSVTGLVGNPISGKLVPHGYLALSLYSGLSIMVGGALIGWSRVKQDKKLFAKV</sequence>
<feature type="region of interest" description="Disordered" evidence="3">
    <location>
        <begin position="1"/>
        <end position="21"/>
    </location>
</feature>
<dbReference type="PANTHER" id="PTHR11360">
    <property type="entry name" value="MONOCARBOXYLATE TRANSPORTER"/>
    <property type="match status" value="1"/>
</dbReference>
<evidence type="ECO:0000313" key="6">
    <source>
        <dbReference type="EMBL" id="KAF1811989.1"/>
    </source>
</evidence>
<proteinExistence type="inferred from homology"/>
<dbReference type="RefSeq" id="XP_033533620.1">
    <property type="nucleotide sequence ID" value="XM_033682116.1"/>
</dbReference>
<feature type="region of interest" description="Disordered" evidence="3">
    <location>
        <begin position="217"/>
        <end position="236"/>
    </location>
</feature>
<feature type="transmembrane region" description="Helical" evidence="4">
    <location>
        <begin position="99"/>
        <end position="116"/>
    </location>
</feature>
<feature type="transmembrane region" description="Helical" evidence="4">
    <location>
        <begin position="341"/>
        <end position="360"/>
    </location>
</feature>
<reference evidence="8" key="3">
    <citation type="submission" date="2025-04" db="UniProtKB">
        <authorList>
            <consortium name="RefSeq"/>
        </authorList>
    </citation>
    <scope>IDENTIFICATION</scope>
    <source>
        <strain evidence="8">CBS 781.70</strain>
    </source>
</reference>
<dbReference type="PROSITE" id="PS50850">
    <property type="entry name" value="MFS"/>
    <property type="match status" value="1"/>
</dbReference>
<dbReference type="InterPro" id="IPR050327">
    <property type="entry name" value="Proton-linked_MCT"/>
</dbReference>
<reference evidence="6 8" key="1">
    <citation type="submission" date="2020-01" db="EMBL/GenBank/DDBJ databases">
        <authorList>
            <consortium name="DOE Joint Genome Institute"/>
            <person name="Haridas S."/>
            <person name="Albert R."/>
            <person name="Binder M."/>
            <person name="Bloem J."/>
            <person name="Labutti K."/>
            <person name="Salamov A."/>
            <person name="Andreopoulos B."/>
            <person name="Baker S.E."/>
            <person name="Barry K."/>
            <person name="Bills G."/>
            <person name="Bluhm B.H."/>
            <person name="Cannon C."/>
            <person name="Castanera R."/>
            <person name="Culley D.E."/>
            <person name="Daum C."/>
            <person name="Ezra D."/>
            <person name="Gonzalez J.B."/>
            <person name="Henrissat B."/>
            <person name="Kuo A."/>
            <person name="Liang C."/>
            <person name="Lipzen A."/>
            <person name="Lutzoni F."/>
            <person name="Magnuson J."/>
            <person name="Mondo S."/>
            <person name="Nolan M."/>
            <person name="Ohm R."/>
            <person name="Pangilinan J."/>
            <person name="Park H.-J."/>
            <person name="Ramirez L."/>
            <person name="Alfaro M."/>
            <person name="Sun H."/>
            <person name="Tritt A."/>
            <person name="Yoshinaga Y."/>
            <person name="Zwiers L.-H."/>
            <person name="Turgeon B.G."/>
            <person name="Goodwin S.B."/>
            <person name="Spatafora J.W."/>
            <person name="Crous P.W."/>
            <person name="Grigoriev I.V."/>
        </authorList>
    </citation>
    <scope>NUCLEOTIDE SEQUENCE</scope>
    <source>
        <strain evidence="6 8">CBS 781.70</strain>
    </source>
</reference>